<dbReference type="EMBL" id="CABPSB010000012">
    <property type="protein sequence ID" value="VVE26045.1"/>
    <property type="molecule type" value="Genomic_DNA"/>
</dbReference>
<sequence>MKTDEFVNLLAAGETPVPGDVAFRRFSMAIAVALVGSAILMLTIYGIRPDIGGVARTPIFWAKVAFPLSLAIGAAMAVGRLARPATRVGFSLPLMTAPVLVVWIAAAALVMAAVPEARMSLIFGQTWRSCPLNILLLSTPGFVAMIWAMRGLAPTRPRRAGAAAGLLASAIGTLVYCLHCPEMSPAFWGIWYLLGLLLPTVIGALLGPRLLRW</sequence>
<dbReference type="RefSeq" id="WP_150669970.1">
    <property type="nucleotide sequence ID" value="NZ_CABPSB010000012.1"/>
</dbReference>
<organism evidence="2 3">
    <name type="scientific">Pandoraea anhela</name>
    <dbReference type="NCBI Taxonomy" id="2508295"/>
    <lineage>
        <taxon>Bacteria</taxon>
        <taxon>Pseudomonadati</taxon>
        <taxon>Pseudomonadota</taxon>
        <taxon>Betaproteobacteria</taxon>
        <taxon>Burkholderiales</taxon>
        <taxon>Burkholderiaceae</taxon>
        <taxon>Pandoraea</taxon>
    </lineage>
</organism>
<feature type="transmembrane region" description="Helical" evidence="1">
    <location>
        <begin position="90"/>
        <end position="114"/>
    </location>
</feature>
<dbReference type="AlphaFoldDB" id="A0A5E4WSW1"/>
<feature type="transmembrane region" description="Helical" evidence="1">
    <location>
        <begin position="160"/>
        <end position="178"/>
    </location>
</feature>
<gene>
    <name evidence="2" type="ORF">PAN31108_03382</name>
</gene>
<dbReference type="Pfam" id="PF06532">
    <property type="entry name" value="NrsF"/>
    <property type="match status" value="1"/>
</dbReference>
<keyword evidence="1" id="KW-0472">Membrane</keyword>
<proteinExistence type="predicted"/>
<keyword evidence="1" id="KW-0812">Transmembrane</keyword>
<dbReference type="InterPro" id="IPR009495">
    <property type="entry name" value="NrsF"/>
</dbReference>
<dbReference type="Proteomes" id="UP000406256">
    <property type="component" value="Unassembled WGS sequence"/>
</dbReference>
<evidence type="ECO:0000256" key="1">
    <source>
        <dbReference type="SAM" id="Phobius"/>
    </source>
</evidence>
<accession>A0A5E4WSW1</accession>
<feature type="transmembrane region" description="Helical" evidence="1">
    <location>
        <begin position="134"/>
        <end position="153"/>
    </location>
</feature>
<protein>
    <recommendedName>
        <fullName evidence="4">Anti-sigma F factor</fullName>
    </recommendedName>
</protein>
<feature type="transmembrane region" description="Helical" evidence="1">
    <location>
        <begin position="59"/>
        <end position="78"/>
    </location>
</feature>
<feature type="transmembrane region" description="Helical" evidence="1">
    <location>
        <begin position="26"/>
        <end position="47"/>
    </location>
</feature>
<keyword evidence="1" id="KW-1133">Transmembrane helix</keyword>
<keyword evidence="3" id="KW-1185">Reference proteome</keyword>
<feature type="transmembrane region" description="Helical" evidence="1">
    <location>
        <begin position="190"/>
        <end position="211"/>
    </location>
</feature>
<reference evidence="2 3" key="1">
    <citation type="submission" date="2019-08" db="EMBL/GenBank/DDBJ databases">
        <authorList>
            <person name="Peeters C."/>
        </authorList>
    </citation>
    <scope>NUCLEOTIDE SEQUENCE [LARGE SCALE GENOMIC DNA]</scope>
    <source>
        <strain evidence="2 3">LMG 31108</strain>
    </source>
</reference>
<name>A0A5E4WSW1_9BURK</name>
<evidence type="ECO:0008006" key="4">
    <source>
        <dbReference type="Google" id="ProtNLM"/>
    </source>
</evidence>
<evidence type="ECO:0000313" key="2">
    <source>
        <dbReference type="EMBL" id="VVE26045.1"/>
    </source>
</evidence>
<dbReference type="OrthoDB" id="6059252at2"/>
<evidence type="ECO:0000313" key="3">
    <source>
        <dbReference type="Proteomes" id="UP000406256"/>
    </source>
</evidence>